<dbReference type="AlphaFoldDB" id="A0AAW2J9C5"/>
<protein>
    <recommendedName>
        <fullName evidence="3">Aminotransferase-like plant mobile domain-containing protein</fullName>
    </recommendedName>
</protein>
<evidence type="ECO:0000313" key="2">
    <source>
        <dbReference type="EMBL" id="KAL0291230.1"/>
    </source>
</evidence>
<feature type="region of interest" description="Disordered" evidence="1">
    <location>
        <begin position="321"/>
        <end position="348"/>
    </location>
</feature>
<evidence type="ECO:0000256" key="1">
    <source>
        <dbReference type="SAM" id="MobiDB-lite"/>
    </source>
</evidence>
<comment type="caution">
    <text evidence="2">The sequence shown here is derived from an EMBL/GenBank/DDBJ whole genome shotgun (WGS) entry which is preliminary data.</text>
</comment>
<proteinExistence type="predicted"/>
<dbReference type="PANTHER" id="PTHR36607">
    <property type="entry name" value="1,2-DIHYDROXY-3-KETO-5-METHYLTHIOPENTENE DIOXYGENASE 4"/>
    <property type="match status" value="1"/>
</dbReference>
<evidence type="ECO:0008006" key="3">
    <source>
        <dbReference type="Google" id="ProtNLM"/>
    </source>
</evidence>
<reference evidence="2" key="1">
    <citation type="submission" date="2020-06" db="EMBL/GenBank/DDBJ databases">
        <authorList>
            <person name="Li T."/>
            <person name="Hu X."/>
            <person name="Zhang T."/>
            <person name="Song X."/>
            <person name="Zhang H."/>
            <person name="Dai N."/>
            <person name="Sheng W."/>
            <person name="Hou X."/>
            <person name="Wei L."/>
        </authorList>
    </citation>
    <scope>NUCLEOTIDE SEQUENCE</scope>
    <source>
        <strain evidence="2">G01</strain>
        <tissue evidence="2">Leaf</tissue>
    </source>
</reference>
<dbReference type="PANTHER" id="PTHR36607:SF23">
    <property type="entry name" value="AMINOTRANSFERASE-LIKE PLANT MOBILE DOMAIN-CONTAINING PROTEIN"/>
    <property type="match status" value="1"/>
</dbReference>
<organism evidence="2">
    <name type="scientific">Sesamum angustifolium</name>
    <dbReference type="NCBI Taxonomy" id="2727405"/>
    <lineage>
        <taxon>Eukaryota</taxon>
        <taxon>Viridiplantae</taxon>
        <taxon>Streptophyta</taxon>
        <taxon>Embryophyta</taxon>
        <taxon>Tracheophyta</taxon>
        <taxon>Spermatophyta</taxon>
        <taxon>Magnoliopsida</taxon>
        <taxon>eudicotyledons</taxon>
        <taxon>Gunneridae</taxon>
        <taxon>Pentapetalae</taxon>
        <taxon>asterids</taxon>
        <taxon>lamiids</taxon>
        <taxon>Lamiales</taxon>
        <taxon>Pedaliaceae</taxon>
        <taxon>Sesamum</taxon>
    </lineage>
</organism>
<accession>A0AAW2J9C5</accession>
<name>A0AAW2J9C5_9LAMI</name>
<sequence>MGLAHPCWTPYGLLYDEFVPCAKELDGVNETGQKLVPRSCKFLLHAYHLLQGSNGANHFSQIPADKWIKFWFKKVTKYCEALPHKEKKVVCPKSTHNPFGTFGVHGKWSPAYEVVFSKLGIKGSVGSIHPNTFKVASIMVAGRKVGFATPILASICKCLNKACNMITKDKDFSFVYDGRAKVLVEAYLMAIFPNYLSLRQGDRFAIESYSPHRFSREFGFFQEVPGIVHKIFSRRLWKMEFIIDAYAFNLRLWKRYARLLGTSPIKVPPKDKECGKRVVQDLAYEHGAFVPPKYNSQVVEALETSKKKSVSCSLDENESSDLDRHWKRPKKDSNIAKPTNVDGDASSHAPSMLNFARELEDKVLAIKDDEASQDSQKSILGPSLLATALPIGMIKAKHPRHATSFQHFDVSKVEELLNAFFAKAAAYDEARSSSFEKLSKGLLERQLKANTHIQDAQVKESEEPSKI</sequence>
<reference evidence="2" key="2">
    <citation type="journal article" date="2024" name="Plant">
        <title>Genomic evolution and insights into agronomic trait innovations of Sesamum species.</title>
        <authorList>
            <person name="Miao H."/>
            <person name="Wang L."/>
            <person name="Qu L."/>
            <person name="Liu H."/>
            <person name="Sun Y."/>
            <person name="Le M."/>
            <person name="Wang Q."/>
            <person name="Wei S."/>
            <person name="Zheng Y."/>
            <person name="Lin W."/>
            <person name="Duan Y."/>
            <person name="Cao H."/>
            <person name="Xiong S."/>
            <person name="Wang X."/>
            <person name="Wei L."/>
            <person name="Li C."/>
            <person name="Ma Q."/>
            <person name="Ju M."/>
            <person name="Zhao R."/>
            <person name="Li G."/>
            <person name="Mu C."/>
            <person name="Tian Q."/>
            <person name="Mei H."/>
            <person name="Zhang T."/>
            <person name="Gao T."/>
            <person name="Zhang H."/>
        </authorList>
    </citation>
    <scope>NUCLEOTIDE SEQUENCE</scope>
    <source>
        <strain evidence="2">G01</strain>
    </source>
</reference>
<dbReference type="EMBL" id="JACGWK010001317">
    <property type="protein sequence ID" value="KAL0291230.1"/>
    <property type="molecule type" value="Genomic_DNA"/>
</dbReference>
<gene>
    <name evidence="2" type="ORF">Sangu_2541300</name>
</gene>